<accession>A0A5B3GDP0</accession>
<keyword evidence="1" id="KW-1133">Transmembrane helix</keyword>
<reference evidence="2 3" key="1">
    <citation type="journal article" date="2019" name="Nat. Med.">
        <title>A library of human gut bacterial isolates paired with longitudinal multiomics data enables mechanistic microbiome research.</title>
        <authorList>
            <person name="Poyet M."/>
            <person name="Groussin M."/>
            <person name="Gibbons S.M."/>
            <person name="Avila-Pacheco J."/>
            <person name="Jiang X."/>
            <person name="Kearney S.M."/>
            <person name="Perrotta A.R."/>
            <person name="Berdy B."/>
            <person name="Zhao S."/>
            <person name="Lieberman T.D."/>
            <person name="Swanson P.K."/>
            <person name="Smith M."/>
            <person name="Roesemann S."/>
            <person name="Alexander J.E."/>
            <person name="Rich S.A."/>
            <person name="Livny J."/>
            <person name="Vlamakis H."/>
            <person name="Clish C."/>
            <person name="Bullock K."/>
            <person name="Deik A."/>
            <person name="Scott J."/>
            <person name="Pierce K.A."/>
            <person name="Xavier R.J."/>
            <person name="Alm E.J."/>
        </authorList>
    </citation>
    <scope>NUCLEOTIDE SEQUENCE [LARGE SCALE GENOMIC DNA]</scope>
    <source>
        <strain evidence="2 3">BIOML-A2</strain>
    </source>
</reference>
<protein>
    <submittedName>
        <fullName evidence="2">Uncharacterized protein</fullName>
    </submittedName>
</protein>
<dbReference type="Proteomes" id="UP000323567">
    <property type="component" value="Unassembled WGS sequence"/>
</dbReference>
<dbReference type="RefSeq" id="WP_138266318.1">
    <property type="nucleotide sequence ID" value="NZ_CAUATG010000026.1"/>
</dbReference>
<sequence>MKIYRRSIKKSTSMYTLKPIVVILALFLLMTIGNLKGFLVFLVIELCVLSFIVACTATQLFYVVLTENSLIVQNPAYRFWYAEFQFNTIEKIEIGYKGGLSRPYIQVMTPAKKSWRYVTDLVDERDYPDLIQTLREKGFTVETPGLHHILNKHENL</sequence>
<evidence type="ECO:0000313" key="2">
    <source>
        <dbReference type="EMBL" id="KAA2371735.1"/>
    </source>
</evidence>
<proteinExistence type="predicted"/>
<comment type="caution">
    <text evidence="2">The sequence shown here is derived from an EMBL/GenBank/DDBJ whole genome shotgun (WGS) entry which is preliminary data.</text>
</comment>
<organism evidence="2 3">
    <name type="scientific">Alistipes shahii</name>
    <dbReference type="NCBI Taxonomy" id="328814"/>
    <lineage>
        <taxon>Bacteria</taxon>
        <taxon>Pseudomonadati</taxon>
        <taxon>Bacteroidota</taxon>
        <taxon>Bacteroidia</taxon>
        <taxon>Bacteroidales</taxon>
        <taxon>Rikenellaceae</taxon>
        <taxon>Alistipes</taxon>
    </lineage>
</organism>
<dbReference type="AlphaFoldDB" id="A0A5B3GDP0"/>
<evidence type="ECO:0000313" key="3">
    <source>
        <dbReference type="Proteomes" id="UP000323567"/>
    </source>
</evidence>
<dbReference type="EMBL" id="VVXK01000002">
    <property type="protein sequence ID" value="KAA2371735.1"/>
    <property type="molecule type" value="Genomic_DNA"/>
</dbReference>
<keyword evidence="1" id="KW-0812">Transmembrane</keyword>
<keyword evidence="1" id="KW-0472">Membrane</keyword>
<name>A0A5B3GDP0_9BACT</name>
<evidence type="ECO:0000256" key="1">
    <source>
        <dbReference type="SAM" id="Phobius"/>
    </source>
</evidence>
<gene>
    <name evidence="2" type="ORF">F2Y13_02800</name>
</gene>
<feature type="transmembrane region" description="Helical" evidence="1">
    <location>
        <begin position="38"/>
        <end position="65"/>
    </location>
</feature>
<feature type="transmembrane region" description="Helical" evidence="1">
    <location>
        <begin position="12"/>
        <end position="32"/>
    </location>
</feature>